<dbReference type="PATRIC" id="fig|413882.6.peg.5333"/>
<evidence type="ECO:0000256" key="6">
    <source>
        <dbReference type="ARBA" id="ARBA00022777"/>
    </source>
</evidence>
<dbReference type="InterPro" id="IPR036097">
    <property type="entry name" value="HisK_dim/P_sf"/>
</dbReference>
<dbReference type="Gene3D" id="3.30.450.20">
    <property type="entry name" value="PAS domain"/>
    <property type="match status" value="2"/>
</dbReference>
<dbReference type="FunFam" id="3.30.565.10:FF:000006">
    <property type="entry name" value="Sensor histidine kinase WalK"/>
    <property type="match status" value="1"/>
</dbReference>
<dbReference type="EMBL" id="CP011371">
    <property type="protein sequence ID" value="AKJ31798.1"/>
    <property type="molecule type" value="Genomic_DNA"/>
</dbReference>
<dbReference type="GO" id="GO:0000155">
    <property type="term" value="F:phosphorelay sensor kinase activity"/>
    <property type="evidence" value="ECO:0007669"/>
    <property type="project" value="InterPro"/>
</dbReference>
<dbReference type="Pfam" id="PF08447">
    <property type="entry name" value="PAS_3"/>
    <property type="match status" value="1"/>
</dbReference>
<dbReference type="Pfam" id="PF02518">
    <property type="entry name" value="HATPase_c"/>
    <property type="match status" value="1"/>
</dbReference>
<name>A0A0G3BUY7_9BURK</name>
<dbReference type="Pfam" id="PF00512">
    <property type="entry name" value="HisKA"/>
    <property type="match status" value="1"/>
</dbReference>
<reference evidence="11 12" key="1">
    <citation type="submission" date="2015-05" db="EMBL/GenBank/DDBJ databases">
        <authorList>
            <person name="Tang B."/>
            <person name="Yu Y."/>
        </authorList>
    </citation>
    <scope>NUCLEOTIDE SEQUENCE [LARGE SCALE GENOMIC DNA]</scope>
    <source>
        <strain evidence="11 12">DSM 7029</strain>
    </source>
</reference>
<dbReference type="PANTHER" id="PTHR43047">
    <property type="entry name" value="TWO-COMPONENT HISTIDINE PROTEIN KINASE"/>
    <property type="match status" value="1"/>
</dbReference>
<protein>
    <recommendedName>
        <fullName evidence="3">histidine kinase</fullName>
        <ecNumber evidence="3">2.7.13.3</ecNumber>
    </recommendedName>
</protein>
<dbReference type="STRING" id="413882.AAW51_5107"/>
<dbReference type="InterPro" id="IPR003594">
    <property type="entry name" value="HATPase_dom"/>
</dbReference>
<dbReference type="InterPro" id="IPR035965">
    <property type="entry name" value="PAS-like_dom_sf"/>
</dbReference>
<feature type="modified residue" description="4-aspartylphosphate" evidence="7">
    <location>
        <position position="860"/>
    </location>
</feature>
<dbReference type="InterPro" id="IPR029016">
    <property type="entry name" value="GAF-like_dom_sf"/>
</dbReference>
<dbReference type="SMART" id="SM00086">
    <property type="entry name" value="PAC"/>
    <property type="match status" value="1"/>
</dbReference>
<keyword evidence="6 11" id="KW-0418">Kinase</keyword>
<feature type="domain" description="Response regulatory" evidence="9">
    <location>
        <begin position="810"/>
        <end position="927"/>
    </location>
</feature>
<dbReference type="InterPro" id="IPR003661">
    <property type="entry name" value="HisK_dim/P_dom"/>
</dbReference>
<dbReference type="RefSeq" id="WP_157360036.1">
    <property type="nucleotide sequence ID" value="NZ_CP011371.1"/>
</dbReference>
<dbReference type="Proteomes" id="UP000035352">
    <property type="component" value="Chromosome"/>
</dbReference>
<evidence type="ECO:0000256" key="3">
    <source>
        <dbReference type="ARBA" id="ARBA00012438"/>
    </source>
</evidence>
<evidence type="ECO:0000313" key="12">
    <source>
        <dbReference type="Proteomes" id="UP000035352"/>
    </source>
</evidence>
<dbReference type="PROSITE" id="PS50113">
    <property type="entry name" value="PAC"/>
    <property type="match status" value="1"/>
</dbReference>
<evidence type="ECO:0000313" key="11">
    <source>
        <dbReference type="EMBL" id="AKJ31798.1"/>
    </source>
</evidence>
<evidence type="ECO:0000256" key="7">
    <source>
        <dbReference type="PROSITE-ProRule" id="PRU00169"/>
    </source>
</evidence>
<dbReference type="SMART" id="SM00448">
    <property type="entry name" value="REC"/>
    <property type="match status" value="1"/>
</dbReference>
<dbReference type="SUPFAM" id="SSF55874">
    <property type="entry name" value="ATPase domain of HSP90 chaperone/DNA topoisomerase II/histidine kinase"/>
    <property type="match status" value="1"/>
</dbReference>
<dbReference type="PRINTS" id="PR00344">
    <property type="entry name" value="BCTRLSENSOR"/>
</dbReference>
<dbReference type="CDD" id="cd00082">
    <property type="entry name" value="HisKA"/>
    <property type="match status" value="1"/>
</dbReference>
<dbReference type="InterPro" id="IPR005467">
    <property type="entry name" value="His_kinase_dom"/>
</dbReference>
<evidence type="ECO:0000259" key="8">
    <source>
        <dbReference type="PROSITE" id="PS50109"/>
    </source>
</evidence>
<dbReference type="InterPro" id="IPR013655">
    <property type="entry name" value="PAS_fold_3"/>
</dbReference>
<dbReference type="Gene3D" id="3.40.50.2300">
    <property type="match status" value="1"/>
</dbReference>
<dbReference type="SUPFAM" id="SSF55781">
    <property type="entry name" value="GAF domain-like"/>
    <property type="match status" value="1"/>
</dbReference>
<keyword evidence="12" id="KW-1185">Reference proteome</keyword>
<evidence type="ECO:0000256" key="4">
    <source>
        <dbReference type="ARBA" id="ARBA00022553"/>
    </source>
</evidence>
<evidence type="ECO:0000256" key="1">
    <source>
        <dbReference type="ARBA" id="ARBA00000085"/>
    </source>
</evidence>
<dbReference type="InterPro" id="IPR036890">
    <property type="entry name" value="HATPase_C_sf"/>
</dbReference>
<dbReference type="InterPro" id="IPR000014">
    <property type="entry name" value="PAS"/>
</dbReference>
<dbReference type="Pfam" id="PF00072">
    <property type="entry name" value="Response_reg"/>
    <property type="match status" value="1"/>
</dbReference>
<dbReference type="InterPro" id="IPR004358">
    <property type="entry name" value="Sig_transdc_His_kin-like_C"/>
</dbReference>
<comment type="subcellular location">
    <subcellularLocation>
        <location evidence="2">Cell inner membrane</location>
        <topology evidence="2">Multi-pass membrane protein</topology>
    </subcellularLocation>
</comment>
<dbReference type="OrthoDB" id="9803824at2"/>
<dbReference type="AlphaFoldDB" id="A0A0G3BUY7"/>
<dbReference type="InterPro" id="IPR000700">
    <property type="entry name" value="PAS-assoc_C"/>
</dbReference>
<dbReference type="InterPro" id="IPR001610">
    <property type="entry name" value="PAC"/>
</dbReference>
<dbReference type="Pfam" id="PF01590">
    <property type="entry name" value="GAF"/>
    <property type="match status" value="1"/>
</dbReference>
<proteinExistence type="predicted"/>
<dbReference type="PROSITE" id="PS50109">
    <property type="entry name" value="HIS_KIN"/>
    <property type="match status" value="1"/>
</dbReference>
<comment type="catalytic activity">
    <reaction evidence="1">
        <text>ATP + protein L-histidine = ADP + protein N-phospho-L-histidine.</text>
        <dbReference type="EC" id="2.7.13.3"/>
    </reaction>
</comment>
<dbReference type="PROSITE" id="PS50110">
    <property type="entry name" value="RESPONSE_REGULATORY"/>
    <property type="match status" value="1"/>
</dbReference>
<dbReference type="SMART" id="SM00387">
    <property type="entry name" value="HATPase_c"/>
    <property type="match status" value="1"/>
</dbReference>
<feature type="domain" description="Histidine kinase" evidence="8">
    <location>
        <begin position="567"/>
        <end position="785"/>
    </location>
</feature>
<feature type="domain" description="PAC" evidence="10">
    <location>
        <begin position="371"/>
        <end position="422"/>
    </location>
</feature>
<dbReference type="InterPro" id="IPR003018">
    <property type="entry name" value="GAF"/>
</dbReference>
<evidence type="ECO:0000256" key="2">
    <source>
        <dbReference type="ARBA" id="ARBA00004429"/>
    </source>
</evidence>
<dbReference type="InterPro" id="IPR001789">
    <property type="entry name" value="Sig_transdc_resp-reg_receiver"/>
</dbReference>
<dbReference type="SUPFAM" id="SSF52172">
    <property type="entry name" value="CheY-like"/>
    <property type="match status" value="1"/>
</dbReference>
<dbReference type="GO" id="GO:0009927">
    <property type="term" value="F:histidine phosphotransfer kinase activity"/>
    <property type="evidence" value="ECO:0007669"/>
    <property type="project" value="TreeGrafter"/>
</dbReference>
<dbReference type="Gene3D" id="1.10.287.130">
    <property type="match status" value="1"/>
</dbReference>
<dbReference type="SUPFAM" id="SSF55785">
    <property type="entry name" value="PYP-like sensor domain (PAS domain)"/>
    <property type="match status" value="2"/>
</dbReference>
<evidence type="ECO:0000256" key="5">
    <source>
        <dbReference type="ARBA" id="ARBA00022679"/>
    </source>
</evidence>
<dbReference type="SMART" id="SM00388">
    <property type="entry name" value="HisKA"/>
    <property type="match status" value="1"/>
</dbReference>
<dbReference type="SUPFAM" id="SSF47384">
    <property type="entry name" value="Homodimeric domain of signal transducing histidine kinase"/>
    <property type="match status" value="1"/>
</dbReference>
<gene>
    <name evidence="11" type="ORF">AAW51_5107</name>
</gene>
<evidence type="ECO:0000259" key="9">
    <source>
        <dbReference type="PROSITE" id="PS50110"/>
    </source>
</evidence>
<keyword evidence="4 7" id="KW-0597">Phosphoprotein</keyword>
<dbReference type="GO" id="GO:0005886">
    <property type="term" value="C:plasma membrane"/>
    <property type="evidence" value="ECO:0007669"/>
    <property type="project" value="UniProtKB-SubCell"/>
</dbReference>
<dbReference type="SMART" id="SM00065">
    <property type="entry name" value="GAF"/>
    <property type="match status" value="1"/>
</dbReference>
<dbReference type="KEGG" id="pbh:AAW51_5107"/>
<organism evidence="11 12">
    <name type="scientific">Caldimonas brevitalea</name>
    <dbReference type="NCBI Taxonomy" id="413882"/>
    <lineage>
        <taxon>Bacteria</taxon>
        <taxon>Pseudomonadati</taxon>
        <taxon>Pseudomonadota</taxon>
        <taxon>Betaproteobacteria</taxon>
        <taxon>Burkholderiales</taxon>
        <taxon>Sphaerotilaceae</taxon>
        <taxon>Caldimonas</taxon>
    </lineage>
</organism>
<dbReference type="Gene3D" id="3.30.450.40">
    <property type="match status" value="1"/>
</dbReference>
<dbReference type="EC" id="2.7.13.3" evidence="3"/>
<dbReference type="PANTHER" id="PTHR43047:SF72">
    <property type="entry name" value="OSMOSENSING HISTIDINE PROTEIN KINASE SLN1"/>
    <property type="match status" value="1"/>
</dbReference>
<evidence type="ECO:0000259" key="10">
    <source>
        <dbReference type="PROSITE" id="PS50113"/>
    </source>
</evidence>
<dbReference type="Gene3D" id="3.30.565.10">
    <property type="entry name" value="Histidine kinase-like ATPase, C-terminal domain"/>
    <property type="match status" value="1"/>
</dbReference>
<dbReference type="InterPro" id="IPR011006">
    <property type="entry name" value="CheY-like_superfamily"/>
</dbReference>
<sequence>MRGPPGPVIDEGALLADRASAERERRLQDLGLGGVEREPALEPLAEAAARALQVSAAWIALLDADTPAVQARYGADGDPLLEASLLRRVVDRGDWVEQSGEGGTAASAGTPLRYQGEPIGALCVLDSRPRRLDAEQRRALEALARVAGAQLEARQRAREAAGEVRRAQDFVRATGDWVWETDAAHRCIELARTGPGGTRAGLPWAVGEPLPDGVLTDWLGRRDEEDRTLHALLDAGLPFRRAIARVSGPQGPRYLAFSGVPRFAAGGVFGGYRGVASDVDRLVQEEQQLDHQDVLLKKLSAHVPGALFQYVVGPDGRSRFPFASEGIWLVFELSPEQCREDGDAVLRRVHRDDARRVLRKLSRSARDLLPWTQQFRVTLPTRGTRWVEVQASPERLTDGGTLWHGLVTDITQRQQVQLRLTHALERWEIAAHHVGIGILDVVHGTRRVELDAAAAQMHGLGATPTSLDVGQWSSCLAADDRARVIGRFAEMGRHGGDATERYRVESVTPARVVELTLRSLKDPGRDARRRTLGTCRDVTQQLALEAAERDKAAAQRANASKSEFLSRVSHELRTPLNAILGFGQLMLFDTAHPLPDAHRERLKTIRLAGEKLLALIDDMLDLTRIEQGKLQLHPRPVDVQRVLTQAWSLLESQAQERGIGYENALTGAGWAVLADERALGQVLLNLLSNAVKYNRPQGAIRVSGRVLQQQLILSVADSGVGMSDEQLQQLFQPFNRLGAERTMVSGTGLGLVIARALTEAMGGTLRVRSGAGKGTTVTLTLPVAEAEDVPAREATVWSTLDEAALNVEREVLYIEDDPVNVMLMEQVLQGDGQWRMVAATTGGEGIRLFDDLRPDLVIIDMNLPDMNGAQVMKTLKAAPAGRRVRCVALSADAMPHQVQAALEQGFDEYWTKPFDVRELRRRMRELASHPTTGWDR</sequence>
<accession>A0A0G3BUY7</accession>
<dbReference type="CDD" id="cd00130">
    <property type="entry name" value="PAS"/>
    <property type="match status" value="1"/>
</dbReference>
<keyword evidence="5" id="KW-0808">Transferase</keyword>